<dbReference type="Proteomes" id="UP000034071">
    <property type="component" value="Chromosome"/>
</dbReference>
<gene>
    <name evidence="10" type="ORF">TQ33_1121</name>
</gene>
<dbReference type="SUPFAM" id="SSF52096">
    <property type="entry name" value="ClpP/crotonase"/>
    <property type="match status" value="2"/>
</dbReference>
<sequence length="623" mass="68475">MSKPNSMIGRFFYRIWKTVDVAGRLLIGLIAITIFVFMVRSCVSGPDLPKVNEGSALILNPTGTLVEQTTYMDPIEEIIADAQGTKNPETSMYDLLDAIEYAKNDDNISVLVLQTNNLMGAYGGISKYQDLREAIDSFKESGKKVIAIGDWYSQGQYYLASAADEVYMNPKGSLMFEGMARTGTYYKSALDKLGVNVHVFRVGTFKSAVEPFIRDSMSEAAKEANIEWLGDLWKHMRDDIAASRGKSADEMDSFIENYLSIIKENDGNGALAAVEHGFIDKLISRAEFRDYMINLVGFNDDEDSYQAIGFKSYLKARRPLVDMPSGKDKIAVIVAKGEIVDGSRKEGTIGGDSTAKLIRKARLDDSVKAIVMRVDSPGGSAFASEVIRSEIVQAQKEGKIVVTSMAGMAASGGYWISATSDEIWAHPTTITGSIGIFGMVPTFEQPLNELGVYRDGVGTTKWARSFDVMSGISDDLKEVIQLNIEKGYDDFLTLVANGRDMTKAEVDEIAQGRVWSGEDAHRLGLVDKLGDLDDAIESAAKLANVSDYEVRFVKREIDPTEQMLRDILQNAKASGDTAKVQALTAQSNPLVNAISSQVRDAYKLVTDYNDPNHAYLHCMCEVK</sequence>
<comment type="subcellular location">
    <subcellularLocation>
        <location evidence="1">Membrane</location>
    </subcellularLocation>
</comment>
<evidence type="ECO:0000256" key="5">
    <source>
        <dbReference type="ARBA" id="ARBA00022825"/>
    </source>
</evidence>
<evidence type="ECO:0000313" key="10">
    <source>
        <dbReference type="EMBL" id="AKE52081.1"/>
    </source>
</evidence>
<evidence type="ECO:0000256" key="2">
    <source>
        <dbReference type="ARBA" id="ARBA00008683"/>
    </source>
</evidence>
<keyword evidence="5" id="KW-0720">Serine protease</keyword>
<evidence type="ECO:0000256" key="4">
    <source>
        <dbReference type="ARBA" id="ARBA00022801"/>
    </source>
</evidence>
<dbReference type="InterPro" id="IPR004634">
    <property type="entry name" value="Pept_S49_pIV"/>
</dbReference>
<dbReference type="NCBIfam" id="TIGR00706">
    <property type="entry name" value="SppA_dom"/>
    <property type="match status" value="1"/>
</dbReference>
<dbReference type="GO" id="GO:0008236">
    <property type="term" value="F:serine-type peptidase activity"/>
    <property type="evidence" value="ECO:0007669"/>
    <property type="project" value="UniProtKB-KW"/>
</dbReference>
<feature type="active site" description="Proton donor/acceptor" evidence="7">
    <location>
        <position position="206"/>
    </location>
</feature>
<dbReference type="KEGG" id="kge:TQ33_1121"/>
<proteinExistence type="inferred from homology"/>
<dbReference type="InterPro" id="IPR047272">
    <property type="entry name" value="S49_SppA_C"/>
</dbReference>
<dbReference type="HOGENOM" id="CLU_008856_1_1_6"/>
<dbReference type="InterPro" id="IPR002142">
    <property type="entry name" value="Peptidase_S49"/>
</dbReference>
<evidence type="ECO:0000256" key="7">
    <source>
        <dbReference type="PIRSR" id="PIRSR001217-1"/>
    </source>
</evidence>
<feature type="transmembrane region" description="Helical" evidence="8">
    <location>
        <begin position="21"/>
        <end position="39"/>
    </location>
</feature>
<keyword evidence="6 8" id="KW-0472">Membrane</keyword>
<dbReference type="EMBL" id="CP010975">
    <property type="protein sequence ID" value="AKE52081.1"/>
    <property type="molecule type" value="Genomic_DNA"/>
</dbReference>
<dbReference type="AlphaFoldDB" id="A0A0F6RCI6"/>
<dbReference type="CDD" id="cd07023">
    <property type="entry name" value="S49_Sppa_N_C"/>
    <property type="match status" value="1"/>
</dbReference>
<dbReference type="InterPro" id="IPR047217">
    <property type="entry name" value="S49_SppA_67K_type_N"/>
</dbReference>
<dbReference type="InterPro" id="IPR004635">
    <property type="entry name" value="Pept_S49_SppA"/>
</dbReference>
<comment type="similarity">
    <text evidence="2">Belongs to the peptidase S49 family.</text>
</comment>
<organism evidence="10 11">
    <name type="scientific">Kangiella geojedonensis</name>
    <dbReference type="NCBI Taxonomy" id="914150"/>
    <lineage>
        <taxon>Bacteria</taxon>
        <taxon>Pseudomonadati</taxon>
        <taxon>Pseudomonadota</taxon>
        <taxon>Gammaproteobacteria</taxon>
        <taxon>Kangiellales</taxon>
        <taxon>Kangiellaceae</taxon>
        <taxon>Kangiella</taxon>
    </lineage>
</organism>
<feature type="domain" description="Peptidase S49" evidence="9">
    <location>
        <begin position="394"/>
        <end position="545"/>
    </location>
</feature>
<evidence type="ECO:0000313" key="11">
    <source>
        <dbReference type="Proteomes" id="UP000034071"/>
    </source>
</evidence>
<feature type="active site" description="Nucleophile" evidence="7">
    <location>
        <position position="411"/>
    </location>
</feature>
<evidence type="ECO:0000256" key="1">
    <source>
        <dbReference type="ARBA" id="ARBA00004370"/>
    </source>
</evidence>
<dbReference type="RefSeq" id="WP_228640032.1">
    <property type="nucleotide sequence ID" value="NZ_CP010975.1"/>
</dbReference>
<keyword evidence="8" id="KW-1133">Transmembrane helix</keyword>
<name>A0A0F6RCI6_9GAMM</name>
<keyword evidence="4" id="KW-0378">Hydrolase</keyword>
<evidence type="ECO:0000256" key="6">
    <source>
        <dbReference type="ARBA" id="ARBA00023136"/>
    </source>
</evidence>
<accession>A0A0F6RCI6</accession>
<dbReference type="GO" id="GO:0006465">
    <property type="term" value="P:signal peptide processing"/>
    <property type="evidence" value="ECO:0007669"/>
    <property type="project" value="InterPro"/>
</dbReference>
<dbReference type="PANTHER" id="PTHR33209">
    <property type="entry name" value="PROTEASE 4"/>
    <property type="match status" value="1"/>
</dbReference>
<reference evidence="10 11" key="1">
    <citation type="submission" date="2015-02" db="EMBL/GenBank/DDBJ databases">
        <title>Complete genome sequence of Kangiella geojedonensis strain YCS-5T.</title>
        <authorList>
            <person name="Kim K.M."/>
        </authorList>
    </citation>
    <scope>NUCLEOTIDE SEQUENCE [LARGE SCALE GENOMIC DNA]</scope>
    <source>
        <strain evidence="10 11">YCS-5</strain>
    </source>
</reference>
<evidence type="ECO:0000259" key="9">
    <source>
        <dbReference type="Pfam" id="PF01343"/>
    </source>
</evidence>
<dbReference type="PANTHER" id="PTHR33209:SF1">
    <property type="entry name" value="PEPTIDASE S49 DOMAIN-CONTAINING PROTEIN"/>
    <property type="match status" value="1"/>
</dbReference>
<evidence type="ECO:0000256" key="8">
    <source>
        <dbReference type="SAM" id="Phobius"/>
    </source>
</evidence>
<feature type="domain" description="Peptidase S49" evidence="9">
    <location>
        <begin position="138"/>
        <end position="283"/>
    </location>
</feature>
<dbReference type="CDD" id="cd07018">
    <property type="entry name" value="S49_SppA_67K_type"/>
    <property type="match status" value="1"/>
</dbReference>
<dbReference type="PATRIC" id="fig|914150.5.peg.1137"/>
<keyword evidence="8" id="KW-0812">Transmembrane</keyword>
<evidence type="ECO:0000256" key="3">
    <source>
        <dbReference type="ARBA" id="ARBA00022670"/>
    </source>
</evidence>
<keyword evidence="3 10" id="KW-0645">Protease</keyword>
<dbReference type="GO" id="GO:0016020">
    <property type="term" value="C:membrane"/>
    <property type="evidence" value="ECO:0007669"/>
    <property type="project" value="UniProtKB-SubCell"/>
</dbReference>
<dbReference type="InterPro" id="IPR029045">
    <property type="entry name" value="ClpP/crotonase-like_dom_sf"/>
</dbReference>
<dbReference type="Pfam" id="PF01343">
    <property type="entry name" value="Peptidase_S49"/>
    <property type="match status" value="2"/>
</dbReference>
<dbReference type="STRING" id="914150.TQ33_1121"/>
<dbReference type="NCBIfam" id="TIGR00705">
    <property type="entry name" value="SppA_67K"/>
    <property type="match status" value="1"/>
</dbReference>
<dbReference type="Gene3D" id="3.90.226.10">
    <property type="entry name" value="2-enoyl-CoA Hydratase, Chain A, domain 1"/>
    <property type="match status" value="3"/>
</dbReference>
<keyword evidence="11" id="KW-1185">Reference proteome</keyword>
<protein>
    <submittedName>
        <fullName evidence="10">Protease 4</fullName>
    </submittedName>
</protein>
<dbReference type="PIRSF" id="PIRSF001217">
    <property type="entry name" value="Protease_4_SppA"/>
    <property type="match status" value="1"/>
</dbReference>
<dbReference type="Gene3D" id="6.20.330.10">
    <property type="match status" value="1"/>
</dbReference>